<evidence type="ECO:0000256" key="3">
    <source>
        <dbReference type="ARBA" id="ARBA00022448"/>
    </source>
</evidence>
<evidence type="ECO:0000256" key="18">
    <source>
        <dbReference type="HAMAP-Rule" id="MF_00399"/>
    </source>
</evidence>
<feature type="transmembrane region" description="Helical" evidence="18">
    <location>
        <begin position="263"/>
        <end position="288"/>
    </location>
</feature>
<feature type="disulfide bond" description="Redox-active" evidence="18">
    <location>
        <begin position="147"/>
        <end position="153"/>
    </location>
</feature>
<keyword evidence="3 18" id="KW-0813">Transport</keyword>
<reference evidence="20 21" key="1">
    <citation type="submission" date="2018-02" db="EMBL/GenBank/DDBJ databases">
        <title>Draft Genome of Achromobacter spanius stain 6.</title>
        <authorList>
            <person name="Gunasekera T.S."/>
            <person name="Radwan O."/>
            <person name="Ruiz O.N."/>
        </authorList>
    </citation>
    <scope>NUCLEOTIDE SEQUENCE [LARGE SCALE GENOMIC DNA]</scope>
    <source>
        <strain evidence="20 21">6</strain>
    </source>
</reference>
<dbReference type="GO" id="GO:0047134">
    <property type="term" value="F:protein-disulfide reductase [NAD(P)H] activity"/>
    <property type="evidence" value="ECO:0007669"/>
    <property type="project" value="UniProtKB-UniRule"/>
</dbReference>
<comment type="subcellular location">
    <subcellularLocation>
        <location evidence="1 18">Cell inner membrane</location>
        <topology evidence="1 18">Multi-pass membrane protein</topology>
    </subcellularLocation>
</comment>
<keyword evidence="4 18" id="KW-1003">Cell membrane</keyword>
<dbReference type="InterPro" id="IPR036249">
    <property type="entry name" value="Thioredoxin-like_sf"/>
</dbReference>
<keyword evidence="9 18" id="KW-0249">Electron transport</keyword>
<evidence type="ECO:0000256" key="12">
    <source>
        <dbReference type="ARBA" id="ARBA00023027"/>
    </source>
</evidence>
<dbReference type="PANTHER" id="PTHR32234">
    <property type="entry name" value="THIOL:DISULFIDE INTERCHANGE PROTEIN DSBD"/>
    <property type="match status" value="1"/>
</dbReference>
<name>A0A2S5GWA1_9BURK</name>
<evidence type="ECO:0000256" key="9">
    <source>
        <dbReference type="ARBA" id="ARBA00022982"/>
    </source>
</evidence>
<keyword evidence="8 18" id="KW-0201">Cytochrome c-type biogenesis</keyword>
<accession>A0A2S5GWA1</accession>
<dbReference type="Pfam" id="PF02683">
    <property type="entry name" value="DsbD_TM"/>
    <property type="match status" value="1"/>
</dbReference>
<dbReference type="SUPFAM" id="SSF52833">
    <property type="entry name" value="Thioredoxin-like"/>
    <property type="match status" value="1"/>
</dbReference>
<evidence type="ECO:0000256" key="14">
    <source>
        <dbReference type="ARBA" id="ARBA00023157"/>
    </source>
</evidence>
<keyword evidence="12 18" id="KW-0520">NAD</keyword>
<evidence type="ECO:0000256" key="8">
    <source>
        <dbReference type="ARBA" id="ARBA00022748"/>
    </source>
</evidence>
<dbReference type="PROSITE" id="PS00194">
    <property type="entry name" value="THIOREDOXIN_1"/>
    <property type="match status" value="1"/>
</dbReference>
<dbReference type="AlphaFoldDB" id="A0A2S5GWA1"/>
<evidence type="ECO:0000256" key="16">
    <source>
        <dbReference type="ARBA" id="ARBA00047388"/>
    </source>
</evidence>
<dbReference type="Proteomes" id="UP000239990">
    <property type="component" value="Unassembled WGS sequence"/>
</dbReference>
<feature type="transmembrane region" description="Helical" evidence="18">
    <location>
        <begin position="300"/>
        <end position="323"/>
    </location>
</feature>
<keyword evidence="15 18" id="KW-0676">Redox-active center</keyword>
<dbReference type="GO" id="GO:0009055">
    <property type="term" value="F:electron transfer activity"/>
    <property type="evidence" value="ECO:0007669"/>
    <property type="project" value="UniProtKB-UniRule"/>
</dbReference>
<comment type="catalytic activity">
    <reaction evidence="16 18">
        <text>[protein]-dithiol + NAD(+) = [protein]-disulfide + NADH + H(+)</text>
        <dbReference type="Rhea" id="RHEA:18749"/>
        <dbReference type="Rhea" id="RHEA-COMP:10593"/>
        <dbReference type="Rhea" id="RHEA-COMP:10594"/>
        <dbReference type="ChEBI" id="CHEBI:15378"/>
        <dbReference type="ChEBI" id="CHEBI:29950"/>
        <dbReference type="ChEBI" id="CHEBI:50058"/>
        <dbReference type="ChEBI" id="CHEBI:57540"/>
        <dbReference type="ChEBI" id="CHEBI:57945"/>
        <dbReference type="EC" id="1.8.1.8"/>
    </reaction>
</comment>
<comment type="catalytic activity">
    <reaction evidence="17 18">
        <text>[protein]-dithiol + NADP(+) = [protein]-disulfide + NADPH + H(+)</text>
        <dbReference type="Rhea" id="RHEA:18753"/>
        <dbReference type="Rhea" id="RHEA-COMP:10593"/>
        <dbReference type="Rhea" id="RHEA-COMP:10594"/>
        <dbReference type="ChEBI" id="CHEBI:15378"/>
        <dbReference type="ChEBI" id="CHEBI:29950"/>
        <dbReference type="ChEBI" id="CHEBI:50058"/>
        <dbReference type="ChEBI" id="CHEBI:57783"/>
        <dbReference type="ChEBI" id="CHEBI:58349"/>
        <dbReference type="EC" id="1.8.1.8"/>
    </reaction>
</comment>
<proteinExistence type="inferred from homology"/>
<evidence type="ECO:0000256" key="1">
    <source>
        <dbReference type="ARBA" id="ARBA00004429"/>
    </source>
</evidence>
<feature type="disulfide bond" description="Redox-active" evidence="18">
    <location>
        <begin position="555"/>
        <end position="558"/>
    </location>
</feature>
<feature type="transmembrane region" description="Helical" evidence="18">
    <location>
        <begin position="224"/>
        <end position="251"/>
    </location>
</feature>
<dbReference type="Pfam" id="PF13899">
    <property type="entry name" value="Thioredoxin_7"/>
    <property type="match status" value="1"/>
</dbReference>
<keyword evidence="7" id="KW-0732">Signal</keyword>
<dbReference type="InterPro" id="IPR013766">
    <property type="entry name" value="Thioredoxin_domain"/>
</dbReference>
<evidence type="ECO:0000313" key="20">
    <source>
        <dbReference type="EMBL" id="PPA77246.1"/>
    </source>
</evidence>
<sequence length="641" mass="66918">MFQPAGIVDAPGRPIHAPRAARTLIGRCLALLAMMLLLLGWQAAHAEADFLEPEKAFVFSAKMAAPDTLELHYKVAPGYYMYRERFGITISPAGATTLGEAVYPKGEVKYDPTFEKDMEVFHKDVLIRVPVGSGTAPFTLTLTGQGCADAGLCYPPMDSSVKLTPVAGGYALARGLLAAAGQSSQPGQATSAPAATGLGALVNAGDTGLADALGGLGWAKTAGVFLILGLLLAFTPCVLPMIPILSSIVLGGVAQPRPTRGRGLALAATYVLGMSVVYTALGVAAGLSGAGLAAWLQTPWILTLFAILLTVLALAMFDVFTFQMPSGVQAKLSERSSRVPGGRYTGALLMGALSALIVGPCVAAPLAGALLYISQTGDVILGGSALFAMAWGMGVPLLIVGASSGALLPKAGPWMDGVKRLFGMLLLGTAWWMLIPVVPTWVQMTGWAFLAVVSAVMLRAFDALPAGAGAGRMFAKGLGLLLALAAAAWLIGAASGGRDVLQPLSHLAARGEASVGTAVAKGDMQFTRVRNNAELDALLAQSSQPVMLDFYADWCVSCREMERFTFTDPGVAQRMSGMLLVQADVTANNADDRALLKRFRLFGPPGIMFFEPGGKELPDARVVGFQDAKRFTESLDKVLVR</sequence>
<dbReference type="InterPro" id="IPR028250">
    <property type="entry name" value="DsbDN"/>
</dbReference>
<dbReference type="PROSITE" id="PS51352">
    <property type="entry name" value="THIOREDOXIN_2"/>
    <property type="match status" value="1"/>
</dbReference>
<dbReference type="OrthoDB" id="9811036at2"/>
<dbReference type="PANTHER" id="PTHR32234:SF0">
    <property type="entry name" value="THIOL:DISULFIDE INTERCHANGE PROTEIN DSBD"/>
    <property type="match status" value="1"/>
</dbReference>
<feature type="transmembrane region" description="Helical" evidence="18">
    <location>
        <begin position="379"/>
        <end position="400"/>
    </location>
</feature>
<dbReference type="EC" id="1.8.1.8" evidence="18"/>
<evidence type="ECO:0000256" key="11">
    <source>
        <dbReference type="ARBA" id="ARBA00023002"/>
    </source>
</evidence>
<dbReference type="InterPro" id="IPR022910">
    <property type="entry name" value="Thiol_diS_interchange_DbsD"/>
</dbReference>
<dbReference type="InterPro" id="IPR017937">
    <property type="entry name" value="Thioredoxin_CS"/>
</dbReference>
<dbReference type="GO" id="GO:0005886">
    <property type="term" value="C:plasma membrane"/>
    <property type="evidence" value="ECO:0007669"/>
    <property type="project" value="UniProtKB-SubCell"/>
</dbReference>
<feature type="transmembrane region" description="Helical" evidence="18">
    <location>
        <begin position="344"/>
        <end position="373"/>
    </location>
</feature>
<evidence type="ECO:0000256" key="5">
    <source>
        <dbReference type="ARBA" id="ARBA00022519"/>
    </source>
</evidence>
<dbReference type="SUPFAM" id="SSF74863">
    <property type="entry name" value="Thiol:disulfide interchange protein DsbD, N-terminal domain (DsbD-alpha)"/>
    <property type="match status" value="1"/>
</dbReference>
<evidence type="ECO:0000256" key="6">
    <source>
        <dbReference type="ARBA" id="ARBA00022692"/>
    </source>
</evidence>
<evidence type="ECO:0000256" key="7">
    <source>
        <dbReference type="ARBA" id="ARBA00022729"/>
    </source>
</evidence>
<organism evidence="20 21">
    <name type="scientific">Achromobacter spanius</name>
    <dbReference type="NCBI Taxonomy" id="217203"/>
    <lineage>
        <taxon>Bacteria</taxon>
        <taxon>Pseudomonadati</taxon>
        <taxon>Pseudomonadota</taxon>
        <taxon>Betaproteobacteria</taxon>
        <taxon>Burkholderiales</taxon>
        <taxon>Alcaligenaceae</taxon>
        <taxon>Achromobacter</taxon>
    </lineage>
</organism>
<dbReference type="GO" id="GO:0017004">
    <property type="term" value="P:cytochrome complex assembly"/>
    <property type="evidence" value="ECO:0007669"/>
    <property type="project" value="UniProtKB-UniRule"/>
</dbReference>
<feature type="transmembrane region" description="Helical" evidence="18">
    <location>
        <begin position="444"/>
        <end position="461"/>
    </location>
</feature>
<keyword evidence="5 18" id="KW-0997">Cell inner membrane</keyword>
<protein>
    <recommendedName>
        <fullName evidence="18">Thiol:disulfide interchange protein DsbD</fullName>
        <ecNumber evidence="18">1.8.1.8</ecNumber>
    </recommendedName>
    <alternativeName>
        <fullName evidence="18">Protein-disulfide reductase</fullName>
        <shortName evidence="18">Disulfide reductase</shortName>
    </alternativeName>
</protein>
<dbReference type="InterPro" id="IPR003834">
    <property type="entry name" value="Cyt_c_assmbl_TM_dom"/>
</dbReference>
<dbReference type="EMBL" id="PREU01000002">
    <property type="protein sequence ID" value="PPA77246.1"/>
    <property type="molecule type" value="Genomic_DNA"/>
</dbReference>
<evidence type="ECO:0000256" key="13">
    <source>
        <dbReference type="ARBA" id="ARBA00023136"/>
    </source>
</evidence>
<evidence type="ECO:0000313" key="21">
    <source>
        <dbReference type="Proteomes" id="UP000239990"/>
    </source>
</evidence>
<keyword evidence="13 18" id="KW-0472">Membrane</keyword>
<dbReference type="GO" id="GO:0045454">
    <property type="term" value="P:cell redox homeostasis"/>
    <property type="evidence" value="ECO:0007669"/>
    <property type="project" value="TreeGrafter"/>
</dbReference>
<dbReference type="HAMAP" id="MF_00399">
    <property type="entry name" value="DbsD"/>
    <property type="match status" value="1"/>
</dbReference>
<keyword evidence="11 18" id="KW-0560">Oxidoreductase</keyword>
<dbReference type="InterPro" id="IPR036929">
    <property type="entry name" value="DsbDN_sf"/>
</dbReference>
<dbReference type="CDD" id="cd02953">
    <property type="entry name" value="DsbDgamma"/>
    <property type="match status" value="1"/>
</dbReference>
<feature type="transmembrane region" description="Helical" evidence="18">
    <location>
        <begin position="421"/>
        <end position="438"/>
    </location>
</feature>
<evidence type="ECO:0000256" key="2">
    <source>
        <dbReference type="ARBA" id="ARBA00007241"/>
    </source>
</evidence>
<evidence type="ECO:0000256" key="17">
    <source>
        <dbReference type="ARBA" id="ARBA00047804"/>
    </source>
</evidence>
<feature type="domain" description="Thioredoxin" evidence="19">
    <location>
        <begin position="504"/>
        <end position="640"/>
    </location>
</feature>
<dbReference type="InterPro" id="IPR035671">
    <property type="entry name" value="DsbD_gamma"/>
</dbReference>
<comment type="caution">
    <text evidence="18">Lacks conserved residue(s) required for the propagation of feature annotation.</text>
</comment>
<keyword evidence="14 18" id="KW-1015">Disulfide bond</keyword>
<comment type="function">
    <text evidence="18">Required to facilitate the formation of correct disulfide bonds in some periplasmic proteins and for the assembly of the periplasmic c-type cytochromes. Acts by transferring electrons from cytoplasmic thioredoxin to the periplasm. This transfer involves a cascade of disulfide bond formation and reduction steps.</text>
</comment>
<evidence type="ECO:0000259" key="19">
    <source>
        <dbReference type="PROSITE" id="PS51352"/>
    </source>
</evidence>
<keyword evidence="6 18" id="KW-0812">Transmembrane</keyword>
<gene>
    <name evidence="18" type="primary">dsbD</name>
    <name evidence="20" type="ORF">C4E15_04210</name>
</gene>
<evidence type="ECO:0000256" key="15">
    <source>
        <dbReference type="ARBA" id="ARBA00023284"/>
    </source>
</evidence>
<dbReference type="Gene3D" id="3.40.30.10">
    <property type="entry name" value="Glutaredoxin"/>
    <property type="match status" value="1"/>
</dbReference>
<comment type="caution">
    <text evidence="20">The sequence shown here is derived from an EMBL/GenBank/DDBJ whole genome shotgun (WGS) entry which is preliminary data.</text>
</comment>
<dbReference type="Pfam" id="PF11412">
    <property type="entry name" value="DsbD_N"/>
    <property type="match status" value="1"/>
</dbReference>
<evidence type="ECO:0000256" key="4">
    <source>
        <dbReference type="ARBA" id="ARBA00022475"/>
    </source>
</evidence>
<dbReference type="NCBIfam" id="NF001419">
    <property type="entry name" value="PRK00293.1"/>
    <property type="match status" value="1"/>
</dbReference>
<dbReference type="Gene3D" id="2.60.40.1250">
    <property type="entry name" value="Thiol:disulfide interchange protein DsbD, N-terminal domain"/>
    <property type="match status" value="1"/>
</dbReference>
<evidence type="ECO:0000256" key="10">
    <source>
        <dbReference type="ARBA" id="ARBA00022989"/>
    </source>
</evidence>
<feature type="transmembrane region" description="Helical" evidence="18">
    <location>
        <begin position="473"/>
        <end position="492"/>
    </location>
</feature>
<keyword evidence="10 18" id="KW-1133">Transmembrane helix</keyword>
<comment type="similarity">
    <text evidence="2 18">Belongs to the thioredoxin family. DsbD subfamily.</text>
</comment>